<feature type="compositionally biased region" description="Polar residues" evidence="1">
    <location>
        <begin position="18"/>
        <end position="30"/>
    </location>
</feature>
<keyword evidence="2" id="KW-0812">Transmembrane</keyword>
<keyword evidence="2" id="KW-0472">Membrane</keyword>
<reference evidence="3" key="1">
    <citation type="submission" date="2018-11" db="EMBL/GenBank/DDBJ databases">
        <authorList>
            <person name="Alioto T."/>
            <person name="Alioto T."/>
        </authorList>
    </citation>
    <scope>NUCLEOTIDE SEQUENCE</scope>
</reference>
<feature type="compositionally biased region" description="Low complexity" evidence="1">
    <location>
        <begin position="7"/>
        <end position="17"/>
    </location>
</feature>
<feature type="transmembrane region" description="Helical" evidence="2">
    <location>
        <begin position="40"/>
        <end position="63"/>
    </location>
</feature>
<evidence type="ECO:0000313" key="3">
    <source>
        <dbReference type="EMBL" id="VDI02918.1"/>
    </source>
</evidence>
<comment type="caution">
    <text evidence="3">The sequence shown here is derived from an EMBL/GenBank/DDBJ whole genome shotgun (WGS) entry which is preliminary data.</text>
</comment>
<evidence type="ECO:0000313" key="4">
    <source>
        <dbReference type="Proteomes" id="UP000596742"/>
    </source>
</evidence>
<evidence type="ECO:0000256" key="1">
    <source>
        <dbReference type="SAM" id="MobiDB-lite"/>
    </source>
</evidence>
<organism evidence="3 4">
    <name type="scientific">Mytilus galloprovincialis</name>
    <name type="common">Mediterranean mussel</name>
    <dbReference type="NCBI Taxonomy" id="29158"/>
    <lineage>
        <taxon>Eukaryota</taxon>
        <taxon>Metazoa</taxon>
        <taxon>Spiralia</taxon>
        <taxon>Lophotrochozoa</taxon>
        <taxon>Mollusca</taxon>
        <taxon>Bivalvia</taxon>
        <taxon>Autobranchia</taxon>
        <taxon>Pteriomorphia</taxon>
        <taxon>Mytilida</taxon>
        <taxon>Mytiloidea</taxon>
        <taxon>Mytilidae</taxon>
        <taxon>Mytilinae</taxon>
        <taxon>Mytilus</taxon>
    </lineage>
</organism>
<protein>
    <submittedName>
        <fullName evidence="3">Uncharacterized protein</fullName>
    </submittedName>
</protein>
<dbReference type="AlphaFoldDB" id="A0A8B6CDG4"/>
<sequence length="107" mass="11682">MNKTGIPSGPGVVSSPPTHSTDIPDINTTIKETNSGPMKYWPGIVGGVLGACVVVAVVSYIIYSRRRRMNKRNNDIYNVNPKRWVLEPPEENGTSGKSEIALETEQV</sequence>
<accession>A0A8B6CDG4</accession>
<dbReference type="Proteomes" id="UP000596742">
    <property type="component" value="Unassembled WGS sequence"/>
</dbReference>
<name>A0A8B6CDG4_MYTGA</name>
<keyword evidence="4" id="KW-1185">Reference proteome</keyword>
<keyword evidence="2" id="KW-1133">Transmembrane helix</keyword>
<dbReference type="EMBL" id="UYJE01001532">
    <property type="protein sequence ID" value="VDI02918.1"/>
    <property type="molecule type" value="Genomic_DNA"/>
</dbReference>
<dbReference type="OrthoDB" id="6160763at2759"/>
<feature type="region of interest" description="Disordered" evidence="1">
    <location>
        <begin position="1"/>
        <end position="30"/>
    </location>
</feature>
<feature type="region of interest" description="Disordered" evidence="1">
    <location>
        <begin position="88"/>
        <end position="107"/>
    </location>
</feature>
<gene>
    <name evidence="3" type="ORF">MGAL_10B069623</name>
</gene>
<evidence type="ECO:0000256" key="2">
    <source>
        <dbReference type="SAM" id="Phobius"/>
    </source>
</evidence>
<proteinExistence type="predicted"/>